<evidence type="ECO:0000256" key="1">
    <source>
        <dbReference type="ARBA" id="ARBA00006500"/>
    </source>
</evidence>
<dbReference type="InterPro" id="IPR045023">
    <property type="entry name" value="FATA/B"/>
</dbReference>
<keyword evidence="4" id="KW-0276">Fatty acid metabolism</keyword>
<keyword evidence="2" id="KW-0444">Lipid biosynthesis</keyword>
<evidence type="ECO:0000256" key="5">
    <source>
        <dbReference type="ARBA" id="ARBA00022946"/>
    </source>
</evidence>
<evidence type="ECO:0000256" key="4">
    <source>
        <dbReference type="ARBA" id="ARBA00022832"/>
    </source>
</evidence>
<comment type="similarity">
    <text evidence="1">Belongs to the acyl-ACP thioesterase family.</text>
</comment>
<dbReference type="AlphaFoldDB" id="A0A3E2TMY3"/>
<dbReference type="CDD" id="cd00586">
    <property type="entry name" value="4HBT"/>
    <property type="match status" value="1"/>
</dbReference>
<keyword evidence="3" id="KW-0378">Hydrolase</keyword>
<comment type="caution">
    <text evidence="10">The sequence shown here is derived from an EMBL/GenBank/DDBJ whole genome shotgun (WGS) entry which is preliminary data.</text>
</comment>
<proteinExistence type="inferred from homology"/>
<dbReference type="InterPro" id="IPR029069">
    <property type="entry name" value="HotDog_dom_sf"/>
</dbReference>
<keyword evidence="5" id="KW-0809">Transit peptide</keyword>
<keyword evidence="6" id="KW-0443">Lipid metabolism</keyword>
<evidence type="ECO:0000256" key="3">
    <source>
        <dbReference type="ARBA" id="ARBA00022801"/>
    </source>
</evidence>
<sequence length="234" mass="27338">MYTHDRRVTYSEISMKGFADIAQIAEYFQDCSVFQSEVLGMGLTYMNEHHLAWLLASWQIDVDTYPEMGCKVSVSTWPYKFDAAFGYRNFMLQDENGRRLAVANSQWILVDMENGHVVRITPEIAAHYPMEEKADMSYAPRKIAFREEKERLEPISVPKAFIDTNQHMNNAQYIRTALEFVPEDFHIRQVRVEYKKAAVLHDQLYPFIYKDDQIIKILLGDAEGQAYAVVEFKR</sequence>
<evidence type="ECO:0000259" key="9">
    <source>
        <dbReference type="Pfam" id="PF20791"/>
    </source>
</evidence>
<reference evidence="10 11" key="1">
    <citation type="submission" date="2018-08" db="EMBL/GenBank/DDBJ databases">
        <title>A genome reference for cultivated species of the human gut microbiota.</title>
        <authorList>
            <person name="Zou Y."/>
            <person name="Xue W."/>
            <person name="Luo G."/>
        </authorList>
    </citation>
    <scope>NUCLEOTIDE SEQUENCE [LARGE SCALE GENOMIC DNA]</scope>
    <source>
        <strain evidence="10 11">AF45-17</strain>
    </source>
</reference>
<gene>
    <name evidence="10" type="ORF">DW070_08965</name>
</gene>
<dbReference type="InterPro" id="IPR002864">
    <property type="entry name" value="Acyl-ACP_thioesterase_NHD"/>
</dbReference>
<organism evidence="10 11">
    <name type="scientific">Coprococcus catus</name>
    <dbReference type="NCBI Taxonomy" id="116085"/>
    <lineage>
        <taxon>Bacteria</taxon>
        <taxon>Bacillati</taxon>
        <taxon>Bacillota</taxon>
        <taxon>Clostridia</taxon>
        <taxon>Lachnospirales</taxon>
        <taxon>Lachnospiraceae</taxon>
        <taxon>Coprococcus</taxon>
    </lineage>
</organism>
<accession>A0A3E2TMY3</accession>
<dbReference type="Pfam" id="PF20791">
    <property type="entry name" value="Acyl-ACP_TE_C"/>
    <property type="match status" value="1"/>
</dbReference>
<dbReference type="RefSeq" id="WP_015513937.1">
    <property type="nucleotide sequence ID" value="NZ_JAJCNA010000030.1"/>
</dbReference>
<feature type="domain" description="Acyl-ACP thioesterase N-terminal hotdog" evidence="8">
    <location>
        <begin position="3"/>
        <end position="128"/>
    </location>
</feature>
<name>A0A3E2TMY3_9FIRM</name>
<dbReference type="Gene3D" id="3.10.129.10">
    <property type="entry name" value="Hotdog Thioesterase"/>
    <property type="match status" value="1"/>
</dbReference>
<evidence type="ECO:0000313" key="11">
    <source>
        <dbReference type="Proteomes" id="UP000260773"/>
    </source>
</evidence>
<dbReference type="SUPFAM" id="SSF54637">
    <property type="entry name" value="Thioesterase/thiol ester dehydrase-isomerase"/>
    <property type="match status" value="2"/>
</dbReference>
<dbReference type="GO" id="GO:0000036">
    <property type="term" value="F:acyl carrier activity"/>
    <property type="evidence" value="ECO:0007669"/>
    <property type="project" value="TreeGrafter"/>
</dbReference>
<dbReference type="Pfam" id="PF01643">
    <property type="entry name" value="Acyl-ACP_TE"/>
    <property type="match status" value="1"/>
</dbReference>
<evidence type="ECO:0000259" key="8">
    <source>
        <dbReference type="Pfam" id="PF01643"/>
    </source>
</evidence>
<dbReference type="GO" id="GO:0016297">
    <property type="term" value="F:fatty acyl-[ACP] hydrolase activity"/>
    <property type="evidence" value="ECO:0007669"/>
    <property type="project" value="InterPro"/>
</dbReference>
<evidence type="ECO:0000256" key="2">
    <source>
        <dbReference type="ARBA" id="ARBA00022516"/>
    </source>
</evidence>
<dbReference type="PANTHER" id="PTHR31727:SF6">
    <property type="entry name" value="OLEOYL-ACYL CARRIER PROTEIN THIOESTERASE 1, CHLOROPLASTIC"/>
    <property type="match status" value="1"/>
</dbReference>
<dbReference type="EMBL" id="QVEP01000019">
    <property type="protein sequence ID" value="RGB79752.1"/>
    <property type="molecule type" value="Genomic_DNA"/>
</dbReference>
<evidence type="ECO:0000313" key="10">
    <source>
        <dbReference type="EMBL" id="RGB79752.1"/>
    </source>
</evidence>
<evidence type="ECO:0000256" key="7">
    <source>
        <dbReference type="ARBA" id="ARBA00023160"/>
    </source>
</evidence>
<dbReference type="PANTHER" id="PTHR31727">
    <property type="entry name" value="OLEOYL-ACYL CARRIER PROTEIN THIOESTERASE 1, CHLOROPLASTIC"/>
    <property type="match status" value="1"/>
</dbReference>
<dbReference type="InterPro" id="IPR049427">
    <property type="entry name" value="Acyl-ACP_TE_C"/>
</dbReference>
<protein>
    <submittedName>
        <fullName evidence="10">Acyl-[acyl-carrier-protein] thioesterase</fullName>
    </submittedName>
</protein>
<dbReference type="Proteomes" id="UP000260773">
    <property type="component" value="Unassembled WGS sequence"/>
</dbReference>
<feature type="domain" description="Acyl-ACP thioesterase-like C-terminal" evidence="9">
    <location>
        <begin position="152"/>
        <end position="203"/>
    </location>
</feature>
<evidence type="ECO:0000256" key="6">
    <source>
        <dbReference type="ARBA" id="ARBA00023098"/>
    </source>
</evidence>
<keyword evidence="7" id="KW-0275">Fatty acid biosynthesis</keyword>